<protein>
    <submittedName>
        <fullName evidence="2">Competence type IV pilus minor pilin ComGF</fullName>
    </submittedName>
</protein>
<keyword evidence="1" id="KW-1133">Transmembrane helix</keyword>
<dbReference type="NCBIfam" id="NF041002">
    <property type="entry name" value="pilin_ComGF"/>
    <property type="match status" value="1"/>
</dbReference>
<evidence type="ECO:0000313" key="2">
    <source>
        <dbReference type="EMBL" id="WCG22875.1"/>
    </source>
</evidence>
<evidence type="ECO:0000313" key="3">
    <source>
        <dbReference type="Proteomes" id="UP001179600"/>
    </source>
</evidence>
<keyword evidence="1" id="KW-0472">Membrane</keyword>
<accession>A0AAE9XIT3</accession>
<dbReference type="AlphaFoldDB" id="A0AAE9XIT3"/>
<name>A0AAE9XIT3_9ENTE</name>
<dbReference type="Pfam" id="PF15980">
    <property type="entry name" value="ComGF"/>
    <property type="match status" value="1"/>
</dbReference>
<reference evidence="2" key="1">
    <citation type="submission" date="2023-01" db="EMBL/GenBank/DDBJ databases">
        <title>Oxazolidinone resistance genes in florfenicol resistant enterococci from beef cattle and veal calves at slaughter.</title>
        <authorList>
            <person name="Biggel M."/>
        </authorList>
    </citation>
    <scope>NUCLEOTIDE SEQUENCE</scope>
    <source>
        <strain evidence="2">K204-1</strain>
    </source>
</reference>
<keyword evidence="1" id="KW-0812">Transmembrane</keyword>
<dbReference type="Proteomes" id="UP001179600">
    <property type="component" value="Chromosome"/>
</dbReference>
<evidence type="ECO:0000256" key="1">
    <source>
        <dbReference type="SAM" id="Phobius"/>
    </source>
</evidence>
<dbReference type="RefSeq" id="WP_272163430.1">
    <property type="nucleotide sequence ID" value="NZ_CP116507.1"/>
</dbReference>
<sequence>MLAKKRKKYQGFTLLETLIGILLLIAGTYFFSTIMAQTTELFQPKSAQNYYEWQTFLLQLEQELKNKKECQVVANSLVTKEKTPDGSEAIVQYEWYRTKVRKRRNGMGHHVLLTNVEKWTLDKQASHLMIEVVFSDGHHYSGGVLIDEKE</sequence>
<organism evidence="2 3">
    <name type="scientific">Vagococcus lutrae</name>
    <dbReference type="NCBI Taxonomy" id="81947"/>
    <lineage>
        <taxon>Bacteria</taxon>
        <taxon>Bacillati</taxon>
        <taxon>Bacillota</taxon>
        <taxon>Bacilli</taxon>
        <taxon>Lactobacillales</taxon>
        <taxon>Enterococcaceae</taxon>
        <taxon>Vagococcus</taxon>
    </lineage>
</organism>
<gene>
    <name evidence="2" type="primary">comGF</name>
    <name evidence="2" type="ORF">PML95_01120</name>
</gene>
<dbReference type="EMBL" id="CP116507">
    <property type="protein sequence ID" value="WCG22875.1"/>
    <property type="molecule type" value="Genomic_DNA"/>
</dbReference>
<dbReference type="InterPro" id="IPR016977">
    <property type="entry name" value="ComGF"/>
</dbReference>
<feature type="transmembrane region" description="Helical" evidence="1">
    <location>
        <begin position="12"/>
        <end position="31"/>
    </location>
</feature>
<proteinExistence type="predicted"/>